<dbReference type="InterPro" id="IPR013122">
    <property type="entry name" value="PKD1_2_channel"/>
</dbReference>
<proteinExistence type="inferred from homology"/>
<evidence type="ECO:0000259" key="7">
    <source>
        <dbReference type="Pfam" id="PF08016"/>
    </source>
</evidence>
<evidence type="ECO:0000313" key="9">
    <source>
        <dbReference type="Proteomes" id="UP001283361"/>
    </source>
</evidence>
<evidence type="ECO:0000256" key="4">
    <source>
        <dbReference type="ARBA" id="ARBA00022989"/>
    </source>
</evidence>
<comment type="similarity">
    <text evidence="2">Belongs to the polycystin family.</text>
</comment>
<evidence type="ECO:0000313" key="8">
    <source>
        <dbReference type="EMBL" id="KAK3726587.1"/>
    </source>
</evidence>
<keyword evidence="4 6" id="KW-1133">Transmembrane helix</keyword>
<evidence type="ECO:0000256" key="2">
    <source>
        <dbReference type="ARBA" id="ARBA00007200"/>
    </source>
</evidence>
<keyword evidence="5 6" id="KW-0472">Membrane</keyword>
<gene>
    <name evidence="8" type="ORF">RRG08_041819</name>
</gene>
<organism evidence="8 9">
    <name type="scientific">Elysia crispata</name>
    <name type="common">lettuce slug</name>
    <dbReference type="NCBI Taxonomy" id="231223"/>
    <lineage>
        <taxon>Eukaryota</taxon>
        <taxon>Metazoa</taxon>
        <taxon>Spiralia</taxon>
        <taxon>Lophotrochozoa</taxon>
        <taxon>Mollusca</taxon>
        <taxon>Gastropoda</taxon>
        <taxon>Heterobranchia</taxon>
        <taxon>Euthyneura</taxon>
        <taxon>Panpulmonata</taxon>
        <taxon>Sacoglossa</taxon>
        <taxon>Placobranchoidea</taxon>
        <taxon>Plakobranchidae</taxon>
        <taxon>Elysia</taxon>
    </lineage>
</organism>
<dbReference type="PRINTS" id="PR01433">
    <property type="entry name" value="POLYCYSTIN2"/>
</dbReference>
<protein>
    <recommendedName>
        <fullName evidence="7">Polycystin cation channel PKD1/PKD2 domain-containing protein</fullName>
    </recommendedName>
</protein>
<evidence type="ECO:0000256" key="1">
    <source>
        <dbReference type="ARBA" id="ARBA00004141"/>
    </source>
</evidence>
<dbReference type="PANTHER" id="PTHR10877:SF194">
    <property type="entry name" value="LOCATION OF VULVA DEFECTIVE 1"/>
    <property type="match status" value="1"/>
</dbReference>
<feature type="transmembrane region" description="Helical" evidence="6">
    <location>
        <begin position="38"/>
        <end position="58"/>
    </location>
</feature>
<evidence type="ECO:0000256" key="6">
    <source>
        <dbReference type="SAM" id="Phobius"/>
    </source>
</evidence>
<feature type="transmembrane region" description="Helical" evidence="6">
    <location>
        <begin position="195"/>
        <end position="213"/>
    </location>
</feature>
<dbReference type="InterPro" id="IPR051223">
    <property type="entry name" value="Polycystin"/>
</dbReference>
<dbReference type="Pfam" id="PF08016">
    <property type="entry name" value="PKD_channel"/>
    <property type="match status" value="1"/>
</dbReference>
<feature type="transmembrane region" description="Helical" evidence="6">
    <location>
        <begin position="73"/>
        <end position="94"/>
    </location>
</feature>
<reference evidence="8" key="1">
    <citation type="journal article" date="2023" name="G3 (Bethesda)">
        <title>A reference genome for the long-term kleptoplast-retaining sea slug Elysia crispata morphotype clarki.</title>
        <authorList>
            <person name="Eastman K.E."/>
            <person name="Pendleton A.L."/>
            <person name="Shaikh M.A."/>
            <person name="Suttiyut T."/>
            <person name="Ogas R."/>
            <person name="Tomko P."/>
            <person name="Gavelis G."/>
            <person name="Widhalm J.R."/>
            <person name="Wisecaver J.H."/>
        </authorList>
    </citation>
    <scope>NUCLEOTIDE SEQUENCE</scope>
    <source>
        <strain evidence="8">ECLA1</strain>
    </source>
</reference>
<keyword evidence="3 6" id="KW-0812">Transmembrane</keyword>
<name>A0AAE0XYZ8_9GAST</name>
<dbReference type="GO" id="GO:0005262">
    <property type="term" value="F:calcium channel activity"/>
    <property type="evidence" value="ECO:0007669"/>
    <property type="project" value="TreeGrafter"/>
</dbReference>
<feature type="transmembrane region" description="Helical" evidence="6">
    <location>
        <begin position="225"/>
        <end position="249"/>
    </location>
</feature>
<comment type="subcellular location">
    <subcellularLocation>
        <location evidence="1">Membrane</location>
        <topology evidence="1">Multi-pass membrane protein</topology>
    </subcellularLocation>
</comment>
<evidence type="ECO:0000256" key="3">
    <source>
        <dbReference type="ARBA" id="ARBA00022692"/>
    </source>
</evidence>
<comment type="caution">
    <text evidence="8">The sequence shown here is derived from an EMBL/GenBank/DDBJ whole genome shotgun (WGS) entry which is preliminary data.</text>
</comment>
<feature type="transmembrane region" description="Helical" evidence="6">
    <location>
        <begin position="166"/>
        <end position="183"/>
    </location>
</feature>
<accession>A0AAE0XYZ8</accession>
<dbReference type="EMBL" id="JAWDGP010007296">
    <property type="protein sequence ID" value="KAK3726587.1"/>
    <property type="molecule type" value="Genomic_DNA"/>
</dbReference>
<dbReference type="GO" id="GO:0005509">
    <property type="term" value="F:calcium ion binding"/>
    <property type="evidence" value="ECO:0007669"/>
    <property type="project" value="InterPro"/>
</dbReference>
<dbReference type="PANTHER" id="PTHR10877">
    <property type="entry name" value="POLYCYSTIN FAMILY MEMBER"/>
    <property type="match status" value="1"/>
</dbReference>
<feature type="domain" description="Polycystin cation channel PKD1/PKD2" evidence="7">
    <location>
        <begin position="38"/>
        <end position="252"/>
    </location>
</feature>
<evidence type="ECO:0000256" key="5">
    <source>
        <dbReference type="ARBA" id="ARBA00023136"/>
    </source>
</evidence>
<feature type="transmembrane region" description="Helical" evidence="6">
    <location>
        <begin position="115"/>
        <end position="140"/>
    </location>
</feature>
<keyword evidence="9" id="KW-1185">Reference proteome</keyword>
<dbReference type="Gene3D" id="1.10.287.70">
    <property type="match status" value="1"/>
</dbReference>
<dbReference type="GO" id="GO:0050982">
    <property type="term" value="P:detection of mechanical stimulus"/>
    <property type="evidence" value="ECO:0007669"/>
    <property type="project" value="TreeGrafter"/>
</dbReference>
<dbReference type="Proteomes" id="UP001283361">
    <property type="component" value="Unassembled WGS sequence"/>
</dbReference>
<dbReference type="GO" id="GO:0016020">
    <property type="term" value="C:membrane"/>
    <property type="evidence" value="ECO:0007669"/>
    <property type="project" value="UniProtKB-SubCell"/>
</dbReference>
<sequence length="296" mass="34439">MFTQATIAFEFDIYGGVLASKSISTANISLFDRDNRTWFKIVEICAVICLVLSLFGSINRLRREGSKVFFCSLWNWAEMLMVILTLLCILFYVLRQNSFLSVMKEFRIHGHRSFLDFNTVFYWQILFHVTMGMAGSIAILKMLKVTTFNPIWTTFARSVTIGLPDFQAFMFATTFIIFAYCSFGRMIFGNQAKSYCTLSRSMLTLLFFILGEADFETLIGVDLIFGRFFFITFMFISQYLVVFMFIAIMRDALDIAKCMECREEEEVINYIVETVLLYLNAFYPQLETTYDDTEEL</sequence>
<dbReference type="InterPro" id="IPR003915">
    <property type="entry name" value="PKD_2"/>
</dbReference>
<dbReference type="AlphaFoldDB" id="A0AAE0XYZ8"/>